<dbReference type="AlphaFoldDB" id="A0A2P6QUT5"/>
<proteinExistence type="predicted"/>
<reference evidence="1 2" key="1">
    <citation type="journal article" date="2018" name="Nat. Genet.">
        <title>The Rosa genome provides new insights in the design of modern roses.</title>
        <authorList>
            <person name="Bendahmane M."/>
        </authorList>
    </citation>
    <scope>NUCLEOTIDE SEQUENCE [LARGE SCALE GENOMIC DNA]</scope>
    <source>
        <strain evidence="2">cv. Old Blush</strain>
    </source>
</reference>
<dbReference type="EMBL" id="PDCK01000042">
    <property type="protein sequence ID" value="PRQ37909.1"/>
    <property type="molecule type" value="Genomic_DNA"/>
</dbReference>
<evidence type="ECO:0000313" key="2">
    <source>
        <dbReference type="Proteomes" id="UP000238479"/>
    </source>
</evidence>
<organism evidence="1 2">
    <name type="scientific">Rosa chinensis</name>
    <name type="common">China rose</name>
    <dbReference type="NCBI Taxonomy" id="74649"/>
    <lineage>
        <taxon>Eukaryota</taxon>
        <taxon>Viridiplantae</taxon>
        <taxon>Streptophyta</taxon>
        <taxon>Embryophyta</taxon>
        <taxon>Tracheophyta</taxon>
        <taxon>Spermatophyta</taxon>
        <taxon>Magnoliopsida</taxon>
        <taxon>eudicotyledons</taxon>
        <taxon>Gunneridae</taxon>
        <taxon>Pentapetalae</taxon>
        <taxon>rosids</taxon>
        <taxon>fabids</taxon>
        <taxon>Rosales</taxon>
        <taxon>Rosaceae</taxon>
        <taxon>Rosoideae</taxon>
        <taxon>Rosoideae incertae sedis</taxon>
        <taxon>Rosa</taxon>
    </lineage>
</organism>
<keyword evidence="2" id="KW-1185">Reference proteome</keyword>
<name>A0A2P6QUT5_ROSCH</name>
<protein>
    <submittedName>
        <fullName evidence="1">Uncharacterized protein</fullName>
    </submittedName>
</protein>
<evidence type="ECO:0000313" key="1">
    <source>
        <dbReference type="EMBL" id="PRQ37909.1"/>
    </source>
</evidence>
<gene>
    <name evidence="1" type="ORF">RchiOBHm_Chr4g0407871</name>
</gene>
<dbReference type="Gramene" id="PRQ37909">
    <property type="protein sequence ID" value="PRQ37909"/>
    <property type="gene ID" value="RchiOBHm_Chr4g0407871"/>
</dbReference>
<dbReference type="Proteomes" id="UP000238479">
    <property type="component" value="Chromosome 4"/>
</dbReference>
<sequence length="57" mass="6896">MILFLQNWLAVMDLFLFELSELDKAFFFNNDLLILDASAIPKVFWFVVLFSSRYWEK</sequence>
<comment type="caution">
    <text evidence="1">The sequence shown here is derived from an EMBL/GenBank/DDBJ whole genome shotgun (WGS) entry which is preliminary data.</text>
</comment>
<accession>A0A2P6QUT5</accession>